<proteinExistence type="predicted"/>
<dbReference type="Proteomes" id="UP000077069">
    <property type="component" value="Unassembled WGS sequence"/>
</dbReference>
<dbReference type="AlphaFoldDB" id="A0A177BXF8"/>
<evidence type="ECO:0000313" key="1">
    <source>
        <dbReference type="EMBL" id="OAF99378.1"/>
    </source>
</evidence>
<sequence>MGTIKDTVRKLEREMTGLRLKIHEKEIALKVTWDSRHRKSVELYSKAHLQDWSAALYAKLPRELRDMIYTLSLNNDWDDQMLVDSLTVLYGFGRPQVWNHDQLREYVLLDRSFVKREVAIEVAEMIYRRAEVPSFGMNRREGKPRVLHLKEFLKRDFFGLGVLPAAHIRRLELKLLKNKLSTRNQDALRENLKALTLCAHNRHLRIDVTFPRGNSAIDVLFFLNILSSTYKALASPNITFDITYKRRVHEADPPDADSDETRELNLTHMLELPQGMWKDHMMALCECVGKLSAKEQRWRGYRALRREKDVWADMETEGDTLAIRDPHGRDVWGQCGEIGCTPFWGESWDQEHWLGDRCEEVGEDGIEDYSREGA</sequence>
<evidence type="ECO:0000313" key="2">
    <source>
        <dbReference type="Proteomes" id="UP000077069"/>
    </source>
</evidence>
<accession>A0A177BXF8</accession>
<keyword evidence="2" id="KW-1185">Reference proteome</keyword>
<dbReference type="OrthoDB" id="3658469at2759"/>
<name>A0A177BXF8_9PLEO</name>
<reference evidence="1 2" key="1">
    <citation type="submission" date="2016-05" db="EMBL/GenBank/DDBJ databases">
        <title>Comparative analysis of secretome profiles of manganese(II)-oxidizing ascomycete fungi.</title>
        <authorList>
            <consortium name="DOE Joint Genome Institute"/>
            <person name="Zeiner C.A."/>
            <person name="Purvine S.O."/>
            <person name="Zink E.M."/>
            <person name="Wu S."/>
            <person name="Pasa-Tolic L."/>
            <person name="Chaput D.L."/>
            <person name="Haridas S."/>
            <person name="Grigoriev I.V."/>
            <person name="Santelli C.M."/>
            <person name="Hansel C.M."/>
        </authorList>
    </citation>
    <scope>NUCLEOTIDE SEQUENCE [LARGE SCALE GENOMIC DNA]</scope>
    <source>
        <strain evidence="1 2">AP3s5-JAC2a</strain>
    </source>
</reference>
<dbReference type="EMBL" id="KV441562">
    <property type="protein sequence ID" value="OAF99378.1"/>
    <property type="molecule type" value="Genomic_DNA"/>
</dbReference>
<protein>
    <submittedName>
        <fullName evidence="1">Uncharacterized protein</fullName>
    </submittedName>
</protein>
<organism evidence="1 2">
    <name type="scientific">Paraphaeosphaeria sporulosa</name>
    <dbReference type="NCBI Taxonomy" id="1460663"/>
    <lineage>
        <taxon>Eukaryota</taxon>
        <taxon>Fungi</taxon>
        <taxon>Dikarya</taxon>
        <taxon>Ascomycota</taxon>
        <taxon>Pezizomycotina</taxon>
        <taxon>Dothideomycetes</taxon>
        <taxon>Pleosporomycetidae</taxon>
        <taxon>Pleosporales</taxon>
        <taxon>Massarineae</taxon>
        <taxon>Didymosphaeriaceae</taxon>
        <taxon>Paraphaeosphaeria</taxon>
    </lineage>
</organism>
<dbReference type="GeneID" id="28769525"/>
<dbReference type="InParanoid" id="A0A177BXF8"/>
<dbReference type="RefSeq" id="XP_018029744.1">
    <property type="nucleotide sequence ID" value="XM_018186039.1"/>
</dbReference>
<gene>
    <name evidence="1" type="ORF">CC84DRAFT_394008</name>
</gene>